<dbReference type="PANTHER" id="PTHR11177">
    <property type="entry name" value="CHITINASE"/>
    <property type="match status" value="1"/>
</dbReference>
<dbReference type="InterPro" id="IPR029070">
    <property type="entry name" value="Chitinase_insertion_sf"/>
</dbReference>
<dbReference type="InterPro" id="IPR011583">
    <property type="entry name" value="Chitinase_II/V-like_cat"/>
</dbReference>
<feature type="region of interest" description="Disordered" evidence="1">
    <location>
        <begin position="258"/>
        <end position="283"/>
    </location>
</feature>
<dbReference type="OrthoDB" id="76388at2759"/>
<organism evidence="3 4">
    <name type="scientific">Parasitella parasitica</name>
    <dbReference type="NCBI Taxonomy" id="35722"/>
    <lineage>
        <taxon>Eukaryota</taxon>
        <taxon>Fungi</taxon>
        <taxon>Fungi incertae sedis</taxon>
        <taxon>Mucoromycota</taxon>
        <taxon>Mucoromycotina</taxon>
        <taxon>Mucoromycetes</taxon>
        <taxon>Mucorales</taxon>
        <taxon>Mucorineae</taxon>
        <taxon>Mucoraceae</taxon>
        <taxon>Parasitella</taxon>
    </lineage>
</organism>
<evidence type="ECO:0000313" key="4">
    <source>
        <dbReference type="Proteomes" id="UP000054107"/>
    </source>
</evidence>
<dbReference type="PROSITE" id="PS51910">
    <property type="entry name" value="GH18_2"/>
    <property type="match status" value="1"/>
</dbReference>
<dbReference type="EMBL" id="LN725192">
    <property type="protein sequence ID" value="CEP10788.1"/>
    <property type="molecule type" value="Genomic_DNA"/>
</dbReference>
<dbReference type="InterPro" id="IPR001223">
    <property type="entry name" value="Glyco_hydro18_cat"/>
</dbReference>
<dbReference type="SUPFAM" id="SSF54556">
    <property type="entry name" value="Chitinase insertion domain"/>
    <property type="match status" value="1"/>
</dbReference>
<dbReference type="GO" id="GO:0005975">
    <property type="term" value="P:carbohydrate metabolic process"/>
    <property type="evidence" value="ECO:0007669"/>
    <property type="project" value="InterPro"/>
</dbReference>
<dbReference type="STRING" id="35722.A0A0B7N5S1"/>
<reference evidence="3 4" key="1">
    <citation type="submission" date="2014-09" db="EMBL/GenBank/DDBJ databases">
        <authorList>
            <person name="Ellenberger Sabrina"/>
        </authorList>
    </citation>
    <scope>NUCLEOTIDE SEQUENCE [LARGE SCALE GENOMIC DNA]</scope>
    <source>
        <strain evidence="3 4">CBS 412.66</strain>
    </source>
</reference>
<dbReference type="AlphaFoldDB" id="A0A0B7N5S1"/>
<evidence type="ECO:0000256" key="1">
    <source>
        <dbReference type="SAM" id="MobiDB-lite"/>
    </source>
</evidence>
<protein>
    <recommendedName>
        <fullName evidence="2">GH18 domain-containing protein</fullName>
    </recommendedName>
</protein>
<dbReference type="Gene3D" id="3.10.50.10">
    <property type="match status" value="1"/>
</dbReference>
<proteinExistence type="predicted"/>
<keyword evidence="4" id="KW-1185">Reference proteome</keyword>
<evidence type="ECO:0000313" key="3">
    <source>
        <dbReference type="EMBL" id="CEP10788.1"/>
    </source>
</evidence>
<accession>A0A0B7N5S1</accession>
<dbReference type="PANTHER" id="PTHR11177:SF317">
    <property type="entry name" value="CHITINASE 12-RELATED"/>
    <property type="match status" value="1"/>
</dbReference>
<feature type="domain" description="GH18" evidence="2">
    <location>
        <begin position="5"/>
        <end position="386"/>
    </location>
</feature>
<dbReference type="GO" id="GO:0004568">
    <property type="term" value="F:chitinase activity"/>
    <property type="evidence" value="ECO:0007669"/>
    <property type="project" value="TreeGrafter"/>
</dbReference>
<dbReference type="Pfam" id="PF00704">
    <property type="entry name" value="Glyco_hydro_18"/>
    <property type="match status" value="1"/>
</dbReference>
<dbReference type="GO" id="GO:0006032">
    <property type="term" value="P:chitin catabolic process"/>
    <property type="evidence" value="ECO:0007669"/>
    <property type="project" value="TreeGrafter"/>
</dbReference>
<dbReference type="InterPro" id="IPR017853">
    <property type="entry name" value="GH"/>
</dbReference>
<dbReference type="Gene3D" id="3.20.20.80">
    <property type="entry name" value="Glycosidases"/>
    <property type="match status" value="1"/>
</dbReference>
<dbReference type="SMART" id="SM00636">
    <property type="entry name" value="Glyco_18"/>
    <property type="match status" value="1"/>
</dbReference>
<dbReference type="GO" id="GO:0008061">
    <property type="term" value="F:chitin binding"/>
    <property type="evidence" value="ECO:0007669"/>
    <property type="project" value="InterPro"/>
</dbReference>
<evidence type="ECO:0000259" key="2">
    <source>
        <dbReference type="PROSITE" id="PS51910"/>
    </source>
</evidence>
<name>A0A0B7N5S1_9FUNG</name>
<dbReference type="Proteomes" id="UP000054107">
    <property type="component" value="Unassembled WGS sequence"/>
</dbReference>
<dbReference type="InterPro" id="IPR050314">
    <property type="entry name" value="Glycosyl_Hydrlase_18"/>
</dbReference>
<dbReference type="SUPFAM" id="SSF51445">
    <property type="entry name" value="(Trans)glycosidases"/>
    <property type="match status" value="1"/>
</dbReference>
<gene>
    <name evidence="3" type="primary">PARPA_04553.1 scaffold 14269</name>
</gene>
<sequence>MAKNSTVVGYFPNWLYDRYDISNIDFKSYTHIHYAFAVMLKKNGLVPTWTDTNAPPIQLPKLVKAAHAANTKVLISVGGWTGSQTFSNMAKTAARRKAFIDWNIEQIKNFKTDGVDIDWEYPGRQGEGCNAFDSKNDVKNFLVLLKEMRQALDKEFKTHKELTIAGYVQGFQAESGGSKELTADIGEVLDRVNIMAYDINGAWALQTGPNAPLNAANNGMSFNSGIDFWLSQGVPASKLTAGLAFYGRSSTALEDMTKTHSIVQKQKAGDPPQGDSDDAPWPSPYCHLAPSGVSGNWKFRNLIKDGVLTTPFTAAKPWVRTWDKESATPWLFKPGNNTFISYDDPHSIGLKVKSAMKKGISGVMVWEISQDSENGDLMKAIQKNLK</sequence>
<dbReference type="GO" id="GO:0005576">
    <property type="term" value="C:extracellular region"/>
    <property type="evidence" value="ECO:0007669"/>
    <property type="project" value="TreeGrafter"/>
</dbReference>